<feature type="compositionally biased region" description="Basic and acidic residues" evidence="1">
    <location>
        <begin position="182"/>
        <end position="199"/>
    </location>
</feature>
<dbReference type="HOGENOM" id="CLU_278985_0_0_1"/>
<feature type="compositionally biased region" description="Low complexity" evidence="1">
    <location>
        <begin position="437"/>
        <end position="453"/>
    </location>
</feature>
<organism evidence="2 3">
    <name type="scientific">Marssonina brunnea f. sp. multigermtubi (strain MB_m1)</name>
    <name type="common">Marssonina leaf spot fungus</name>
    <dbReference type="NCBI Taxonomy" id="1072389"/>
    <lineage>
        <taxon>Eukaryota</taxon>
        <taxon>Fungi</taxon>
        <taxon>Dikarya</taxon>
        <taxon>Ascomycota</taxon>
        <taxon>Pezizomycotina</taxon>
        <taxon>Leotiomycetes</taxon>
        <taxon>Helotiales</taxon>
        <taxon>Drepanopezizaceae</taxon>
        <taxon>Drepanopeziza</taxon>
    </lineage>
</organism>
<dbReference type="EMBL" id="JH921447">
    <property type="protein sequence ID" value="EKD14074.1"/>
    <property type="molecule type" value="Genomic_DNA"/>
</dbReference>
<reference evidence="2 3" key="1">
    <citation type="journal article" date="2012" name="BMC Genomics">
        <title>Sequencing the genome of Marssonina brunnea reveals fungus-poplar co-evolution.</title>
        <authorList>
            <person name="Zhu S."/>
            <person name="Cao Y.-Z."/>
            <person name="Jiang C."/>
            <person name="Tan B.-Y."/>
            <person name="Wang Z."/>
            <person name="Feng S."/>
            <person name="Zhang L."/>
            <person name="Su X.-H."/>
            <person name="Brejova B."/>
            <person name="Vinar T."/>
            <person name="Xu M."/>
            <person name="Wang M.-X."/>
            <person name="Zhang S.-G."/>
            <person name="Huang M.-R."/>
            <person name="Wu R."/>
            <person name="Zhou Y."/>
        </authorList>
    </citation>
    <scope>NUCLEOTIDE SEQUENCE [LARGE SCALE GENOMIC DNA]</scope>
    <source>
        <strain evidence="2 3">MB_m1</strain>
    </source>
</reference>
<dbReference type="GeneID" id="18763686"/>
<feature type="compositionally biased region" description="Basic residues" evidence="1">
    <location>
        <begin position="595"/>
        <end position="609"/>
    </location>
</feature>
<feature type="region of interest" description="Disordered" evidence="1">
    <location>
        <begin position="677"/>
        <end position="705"/>
    </location>
</feature>
<feature type="region of interest" description="Disordered" evidence="1">
    <location>
        <begin position="1059"/>
        <end position="1093"/>
    </location>
</feature>
<protein>
    <submittedName>
        <fullName evidence="2">Uncharacterized protein</fullName>
    </submittedName>
</protein>
<keyword evidence="3" id="KW-1185">Reference proteome</keyword>
<feature type="compositionally biased region" description="Polar residues" evidence="1">
    <location>
        <begin position="109"/>
        <end position="132"/>
    </location>
</feature>
<evidence type="ECO:0000313" key="2">
    <source>
        <dbReference type="EMBL" id="EKD14074.1"/>
    </source>
</evidence>
<feature type="compositionally biased region" description="Low complexity" evidence="1">
    <location>
        <begin position="13"/>
        <end position="26"/>
    </location>
</feature>
<proteinExistence type="predicted"/>
<feature type="compositionally biased region" description="Basic and acidic residues" evidence="1">
    <location>
        <begin position="492"/>
        <end position="504"/>
    </location>
</feature>
<feature type="compositionally biased region" description="Low complexity" evidence="1">
    <location>
        <begin position="143"/>
        <end position="155"/>
    </location>
</feature>
<evidence type="ECO:0000313" key="3">
    <source>
        <dbReference type="Proteomes" id="UP000006753"/>
    </source>
</evidence>
<dbReference type="Proteomes" id="UP000006753">
    <property type="component" value="Unassembled WGS sequence"/>
</dbReference>
<feature type="compositionally biased region" description="Low complexity" evidence="1">
    <location>
        <begin position="464"/>
        <end position="473"/>
    </location>
</feature>
<feature type="compositionally biased region" description="Polar residues" evidence="1">
    <location>
        <begin position="29"/>
        <end position="39"/>
    </location>
</feature>
<feature type="region of interest" description="Disordered" evidence="1">
    <location>
        <begin position="1"/>
        <end position="224"/>
    </location>
</feature>
<feature type="region of interest" description="Disordered" evidence="1">
    <location>
        <begin position="434"/>
        <end position="529"/>
    </location>
</feature>
<accession>K1XNL2</accession>
<evidence type="ECO:0000256" key="1">
    <source>
        <dbReference type="SAM" id="MobiDB-lite"/>
    </source>
</evidence>
<dbReference type="OrthoDB" id="10330500at2759"/>
<gene>
    <name evidence="2" type="ORF">MBM_07751</name>
</gene>
<name>K1XNL2_MARBU</name>
<dbReference type="KEGG" id="mbe:MBM_07751"/>
<dbReference type="AlphaFoldDB" id="K1XNL2"/>
<feature type="region of interest" description="Disordered" evidence="1">
    <location>
        <begin position="579"/>
        <end position="627"/>
    </location>
</feature>
<dbReference type="InParanoid" id="K1XNL2"/>
<feature type="compositionally biased region" description="Basic residues" evidence="1">
    <location>
        <begin position="48"/>
        <end position="57"/>
    </location>
</feature>
<sequence length="1131" mass="125436">MVNNDKKTRVPTKAAPARKPAAASRRQGTRGNPTTSPLQSGDPEKIIRKARKPKAKPAARGPSPPPPTPQSPSRIRTPSAHQGTGHNEKLSPYLTSPRVTPATVRVAASTPSGPSTVQGAEAQIESSSSRPTPAQAITAPKNAASASHTPSASSTVQGSGDRFYTPKSYNGKRRAASFDRSNPGHEDVQRPAKRVRGETQAEAQGGAHTEEEALQPTPKPVIHDLKKREVKVAKRSIGSLLSQIPRNRDSFRYHTVQDYDESLLSDDDLQDAPKPKQPLSRKERYALGQEVKQTAVYFTEVHNFLEGKPTTLVHQRDVERKVQERVQEEVEQAIREHSRVAAQQSMTLSPSLLGRIQVRDSSGRDQAFTVTNENQRAYLFTFLTHLSENQLPPRHKFEAFLKQNVESKKQALASDDGHSLASPAPATLRFRSATVGSAPASPDQAPQQPFAPSVGFSSTFAVPDSSDSDSSMSENGRALTPVSGNVSAQGDGDARMSEHGHDEMPISESEEEREVTHLTTPSGVLPDVATPKLTQDSRQAGWTSSAKSLLATPFKIFGKLAELATPIVTDAPTAEFNFDKSHIMPPLPSTSAPRGSRKAQGKANGKKRNFQTNRSNRDKRMMTRGLPIPPVLVDPKLDFSGLLSEEQLIKIQDEHHRVWLEQRAQEALDKELYDQSYPHKPTRTFTVPGSPETEEERQKEADEDFENSVMEDLARAAIAGEVTVESNCNQSPKFLKALDFVSFSTQLFSNCDAPSTPMGKSQNFREKKNNPFGYTFSPYYSQTLRDVEMVDAPLSMRDPSFRIPEMDDRATLHYRSPELALTGLADAERVREKWKEIEWDEDVAFDLFSVLYKRALMFVSQNDARNGGALLSEKKYLLKLTNRWFLLEAGRPDKFWMGRKFDYCEDRSLERKYLLMKLQTITDLDDADITAAKNAGLEPSGTFAQNPYSERLNTPGLDHLHETCPAPSVLRTVCSGFAEIPKKLKMIADHTTELENSPHNDIVKRSKLDLKEMCGPGWAQKRKAEDDAHKKQVDYWMASFEGKCEHCQKALRALRKSDADDGLSEPASEPSKVVEALSPTKKSTLNKPPKLSPTKLAPISEKYMALLKKDMEFEVKVDVGAFNLRLGKIVL</sequence>